<comment type="caution">
    <text evidence="4">The sequence shown here is derived from an EMBL/GenBank/DDBJ whole genome shotgun (WGS) entry which is preliminary data.</text>
</comment>
<reference evidence="4" key="1">
    <citation type="submission" date="2018-11" db="EMBL/GenBank/DDBJ databases">
        <authorList>
            <person name="Alioto T."/>
            <person name="Alioto T."/>
        </authorList>
    </citation>
    <scope>NUCLEOTIDE SEQUENCE</scope>
</reference>
<sequence length="257" mass="29249">NVVNMNETLQDDVSAVADFIPSVTASVVTSYYPRLLSFIQIVYSITSINEISDTFKEHKKNFICGDEVNPLLMEVKREDVLKDALGIIRFSQQDLHSPLRISFIGELGVDLGGLRRDFWSLFLYKLSNSMFMKAMPKKRKQSVYRTYTDENFIKAICGIKSGRVSQRKAASLYSIPQATLSDHMRGRVKDNTPVGRKLVIPIEIEKQIVKKCAQAAEMGLGMNKAQVMEKVGHLAKELNLDQKLQEQYTRQRLVVWV</sequence>
<dbReference type="Pfam" id="PF05225">
    <property type="entry name" value="HTH_psq"/>
    <property type="match status" value="1"/>
</dbReference>
<proteinExistence type="predicted"/>
<dbReference type="SUPFAM" id="SSF46689">
    <property type="entry name" value="Homeodomain-like"/>
    <property type="match status" value="1"/>
</dbReference>
<dbReference type="Gene3D" id="3.90.1750.10">
    <property type="entry name" value="Hect, E3 ligase catalytic domains"/>
    <property type="match status" value="1"/>
</dbReference>
<organism evidence="4 5">
    <name type="scientific">Mytilus galloprovincialis</name>
    <name type="common">Mediterranean mussel</name>
    <dbReference type="NCBI Taxonomy" id="29158"/>
    <lineage>
        <taxon>Eukaryota</taxon>
        <taxon>Metazoa</taxon>
        <taxon>Spiralia</taxon>
        <taxon>Lophotrochozoa</taxon>
        <taxon>Mollusca</taxon>
        <taxon>Bivalvia</taxon>
        <taxon>Autobranchia</taxon>
        <taxon>Pteriomorphia</taxon>
        <taxon>Mytilida</taxon>
        <taxon>Mytiloidea</taxon>
        <taxon>Mytilidae</taxon>
        <taxon>Mytilinae</taxon>
        <taxon>Mytilus</taxon>
    </lineage>
</organism>
<dbReference type="InterPro" id="IPR035983">
    <property type="entry name" value="Hect_E3_ubiquitin_ligase"/>
</dbReference>
<feature type="non-terminal residue" evidence="4">
    <location>
        <position position="1"/>
    </location>
</feature>
<accession>A0A8B6EAB0</accession>
<feature type="domain" description="HECT" evidence="3">
    <location>
        <begin position="91"/>
        <end position="128"/>
    </location>
</feature>
<dbReference type="GO" id="GO:0003677">
    <property type="term" value="F:DNA binding"/>
    <property type="evidence" value="ECO:0007669"/>
    <property type="project" value="InterPro"/>
</dbReference>
<comment type="caution">
    <text evidence="2">Lacks conserved residue(s) required for the propagation of feature annotation.</text>
</comment>
<dbReference type="SUPFAM" id="SSF56204">
    <property type="entry name" value="Hect, E3 ligase catalytic domain"/>
    <property type="match status" value="1"/>
</dbReference>
<dbReference type="EMBL" id="UYJE01004712">
    <property type="protein sequence ID" value="VDI30616.1"/>
    <property type="molecule type" value="Genomic_DNA"/>
</dbReference>
<dbReference type="PROSITE" id="PS50237">
    <property type="entry name" value="HECT"/>
    <property type="match status" value="1"/>
</dbReference>
<protein>
    <recommendedName>
        <fullName evidence="3">HECT domain-containing protein</fullName>
    </recommendedName>
</protein>
<dbReference type="InterPro" id="IPR007889">
    <property type="entry name" value="HTH_Psq"/>
</dbReference>
<evidence type="ECO:0000313" key="4">
    <source>
        <dbReference type="EMBL" id="VDI30616.1"/>
    </source>
</evidence>
<evidence type="ECO:0000256" key="2">
    <source>
        <dbReference type="PROSITE-ProRule" id="PRU00104"/>
    </source>
</evidence>
<evidence type="ECO:0000256" key="1">
    <source>
        <dbReference type="ARBA" id="ARBA00022786"/>
    </source>
</evidence>
<evidence type="ECO:0000313" key="5">
    <source>
        <dbReference type="Proteomes" id="UP000596742"/>
    </source>
</evidence>
<evidence type="ECO:0000259" key="3">
    <source>
        <dbReference type="PROSITE" id="PS50237"/>
    </source>
</evidence>
<dbReference type="AlphaFoldDB" id="A0A8B6EAB0"/>
<dbReference type="Gene3D" id="1.10.10.60">
    <property type="entry name" value="Homeodomain-like"/>
    <property type="match status" value="1"/>
</dbReference>
<gene>
    <name evidence="4" type="ORF">MGAL_10B016486</name>
</gene>
<dbReference type="OrthoDB" id="6195159at2759"/>
<keyword evidence="5" id="KW-1185">Reference proteome</keyword>
<dbReference type="InterPro" id="IPR000569">
    <property type="entry name" value="HECT_dom"/>
</dbReference>
<dbReference type="Proteomes" id="UP000596742">
    <property type="component" value="Unassembled WGS sequence"/>
</dbReference>
<name>A0A8B6EAB0_MYTGA</name>
<dbReference type="GO" id="GO:0004842">
    <property type="term" value="F:ubiquitin-protein transferase activity"/>
    <property type="evidence" value="ECO:0007669"/>
    <property type="project" value="InterPro"/>
</dbReference>
<keyword evidence="1 2" id="KW-0833">Ubl conjugation pathway</keyword>
<dbReference type="InterPro" id="IPR009057">
    <property type="entry name" value="Homeodomain-like_sf"/>
</dbReference>